<dbReference type="Proteomes" id="UP000033616">
    <property type="component" value="Unassembled WGS sequence"/>
</dbReference>
<dbReference type="CDD" id="cd02037">
    <property type="entry name" value="Mrp_NBP35"/>
    <property type="match status" value="1"/>
</dbReference>
<evidence type="ECO:0000256" key="6">
    <source>
        <dbReference type="HAMAP-Rule" id="MF_02040"/>
    </source>
</evidence>
<dbReference type="InterPro" id="IPR027417">
    <property type="entry name" value="P-loop_NTPase"/>
</dbReference>
<reference evidence="7 8" key="1">
    <citation type="submission" date="2015-02" db="EMBL/GenBank/DDBJ databases">
        <title>Genome Sequencing of Rickettsiales.</title>
        <authorList>
            <person name="Daugherty S.C."/>
            <person name="Su Q."/>
            <person name="Abolude K."/>
            <person name="Beier-Sexton M."/>
            <person name="Carlyon J.A."/>
            <person name="Carter R."/>
            <person name="Day N.P."/>
            <person name="Dumler S.J."/>
            <person name="Dyachenko V."/>
            <person name="Godinez A."/>
            <person name="Kurtti T.J."/>
            <person name="Lichay M."/>
            <person name="Mullins K.E."/>
            <person name="Ott S."/>
            <person name="Pappas-Brown V."/>
            <person name="Paris D.H."/>
            <person name="Patel P."/>
            <person name="Richards A.L."/>
            <person name="Sadzewicz L."/>
            <person name="Sears K."/>
            <person name="Seidman D."/>
            <person name="Sengamalay N."/>
            <person name="Stenos J."/>
            <person name="Tallon L.J."/>
            <person name="Vincent G."/>
            <person name="Fraser C.M."/>
            <person name="Munderloh U."/>
            <person name="Dunning-Hotopp J.C."/>
        </authorList>
    </citation>
    <scope>NUCLEOTIDE SEQUENCE [LARGE SCALE GENOMIC DNA]</scope>
    <source>
        <strain evidence="7 8">Fuller</strain>
    </source>
</reference>
<keyword evidence="6" id="KW-0378">Hydrolase</keyword>
<dbReference type="GO" id="GO:0016226">
    <property type="term" value="P:iron-sulfur cluster assembly"/>
    <property type="evidence" value="ECO:0007669"/>
    <property type="project" value="InterPro"/>
</dbReference>
<dbReference type="GO" id="GO:0140663">
    <property type="term" value="F:ATP-dependent FeS chaperone activity"/>
    <property type="evidence" value="ECO:0007669"/>
    <property type="project" value="InterPro"/>
</dbReference>
<dbReference type="GO" id="GO:0005524">
    <property type="term" value="F:ATP binding"/>
    <property type="evidence" value="ECO:0007669"/>
    <property type="project" value="UniProtKB-UniRule"/>
</dbReference>
<dbReference type="OrthoDB" id="9809679at2"/>
<comment type="subunit">
    <text evidence="6">Homodimer.</text>
</comment>
<evidence type="ECO:0000256" key="2">
    <source>
        <dbReference type="ARBA" id="ARBA00022741"/>
    </source>
</evidence>
<dbReference type="Pfam" id="PF10609">
    <property type="entry name" value="ParA"/>
    <property type="match status" value="1"/>
</dbReference>
<dbReference type="PROSITE" id="PS01215">
    <property type="entry name" value="MRP"/>
    <property type="match status" value="1"/>
</dbReference>
<evidence type="ECO:0000313" key="8">
    <source>
        <dbReference type="Proteomes" id="UP000033616"/>
    </source>
</evidence>
<dbReference type="InterPro" id="IPR000808">
    <property type="entry name" value="Mrp-like_CS"/>
</dbReference>
<dbReference type="PANTHER" id="PTHR42961:SF2">
    <property type="entry name" value="IRON-SULFUR PROTEIN NUBPL"/>
    <property type="match status" value="1"/>
</dbReference>
<proteinExistence type="inferred from homology"/>
<dbReference type="SUPFAM" id="SSF52540">
    <property type="entry name" value="P-loop containing nucleoside triphosphate hydrolases"/>
    <property type="match status" value="1"/>
</dbReference>
<evidence type="ECO:0000256" key="5">
    <source>
        <dbReference type="ARBA" id="ARBA00023014"/>
    </source>
</evidence>
<keyword evidence="8" id="KW-1185">Reference proteome</keyword>
<dbReference type="InterPro" id="IPR019591">
    <property type="entry name" value="Mrp/NBP35_ATP-bd"/>
</dbReference>
<dbReference type="STRING" id="1359168.OCHUTO_0497"/>
<evidence type="ECO:0000313" key="7">
    <source>
        <dbReference type="EMBL" id="KJV56360.1"/>
    </source>
</evidence>
<evidence type="ECO:0000256" key="3">
    <source>
        <dbReference type="ARBA" id="ARBA00022840"/>
    </source>
</evidence>
<keyword evidence="2 6" id="KW-0547">Nucleotide-binding</keyword>
<dbReference type="GO" id="GO:0046872">
    <property type="term" value="F:metal ion binding"/>
    <property type="evidence" value="ECO:0007669"/>
    <property type="project" value="UniProtKB-KW"/>
</dbReference>
<organism evidence="7 8">
    <name type="scientific">Orientia chuto str. Dubai</name>
    <dbReference type="NCBI Taxonomy" id="1359168"/>
    <lineage>
        <taxon>Bacteria</taxon>
        <taxon>Pseudomonadati</taxon>
        <taxon>Pseudomonadota</taxon>
        <taxon>Alphaproteobacteria</taxon>
        <taxon>Rickettsiales</taxon>
        <taxon>Rickettsiaceae</taxon>
        <taxon>Rickettsieae</taxon>
        <taxon>Orientia</taxon>
    </lineage>
</organism>
<comment type="function">
    <text evidence="6">Binds and transfers iron-sulfur (Fe-S) clusters to target apoproteins. Can hydrolyze ATP.</text>
</comment>
<dbReference type="FunFam" id="3.40.50.300:FF:001119">
    <property type="entry name" value="Iron-sulfur cluster carrier protein"/>
    <property type="match status" value="1"/>
</dbReference>
<dbReference type="AlphaFoldDB" id="A0A0F3MKT4"/>
<keyword evidence="1 6" id="KW-0479">Metal-binding</keyword>
<evidence type="ECO:0000256" key="1">
    <source>
        <dbReference type="ARBA" id="ARBA00022723"/>
    </source>
</evidence>
<evidence type="ECO:0000256" key="4">
    <source>
        <dbReference type="ARBA" id="ARBA00023004"/>
    </source>
</evidence>
<dbReference type="RefSeq" id="WP_045797199.1">
    <property type="nucleotide sequence ID" value="NZ_LANP01000010.1"/>
</dbReference>
<dbReference type="EMBL" id="LANP01000010">
    <property type="protein sequence ID" value="KJV56360.1"/>
    <property type="molecule type" value="Genomic_DNA"/>
</dbReference>
<keyword evidence="3 6" id="KW-0067">ATP-binding</keyword>
<keyword evidence="4 6" id="KW-0408">Iron</keyword>
<dbReference type="Gene3D" id="3.40.50.300">
    <property type="entry name" value="P-loop containing nucleotide triphosphate hydrolases"/>
    <property type="match status" value="1"/>
</dbReference>
<name>A0A0F3MKT4_9RICK</name>
<dbReference type="GO" id="GO:0016887">
    <property type="term" value="F:ATP hydrolysis activity"/>
    <property type="evidence" value="ECO:0007669"/>
    <property type="project" value="UniProtKB-UniRule"/>
</dbReference>
<keyword evidence="5 6" id="KW-0411">Iron-sulfur</keyword>
<feature type="binding site" evidence="6">
    <location>
        <begin position="112"/>
        <end position="119"/>
    </location>
    <ligand>
        <name>ATP</name>
        <dbReference type="ChEBI" id="CHEBI:30616"/>
    </ligand>
</feature>
<dbReference type="PATRIC" id="fig|1359168.3.peg.1269"/>
<dbReference type="InterPro" id="IPR044304">
    <property type="entry name" value="NUBPL-like"/>
</dbReference>
<dbReference type="PANTHER" id="PTHR42961">
    <property type="entry name" value="IRON-SULFUR PROTEIN NUBPL"/>
    <property type="match status" value="1"/>
</dbReference>
<protein>
    <recommendedName>
        <fullName evidence="6">Iron-sulfur cluster carrier protein</fullName>
    </recommendedName>
</protein>
<gene>
    <name evidence="7" type="ORF">OCHUTO_0497</name>
</gene>
<comment type="caution">
    <text evidence="7">The sequence shown here is derived from an EMBL/GenBank/DDBJ whole genome shotgun (WGS) entry which is preliminary data.</text>
</comment>
<dbReference type="GO" id="GO:0051539">
    <property type="term" value="F:4 iron, 4 sulfur cluster binding"/>
    <property type="evidence" value="ECO:0007669"/>
    <property type="project" value="TreeGrafter"/>
</dbReference>
<comment type="similarity">
    <text evidence="6">Belongs to the Mrp/NBP35 ATP-binding proteins family.</text>
</comment>
<dbReference type="InterPro" id="IPR033756">
    <property type="entry name" value="YlxH/NBP35"/>
</dbReference>
<sequence>MSINHIINEITNKLITLTFSDGTKFIDVISSPIVNNQQISFVLFINKNQYNEALLLQKKATIILQQEIPNIKKVNIVVSNKDNSYYKNQNNNIPKEKIKISGVRHIIPIISGKGGVGKSTISSALAQELKDQGFRVGLLDADFYGPSIPIMFGISQNIQLIQNKIVPINKNGIDVLSLSLLVNNDSPLAWRGAMTSKALHQLLMAQWNNIDYLILDMPPGTGDIHITLTTNYEIFGVIAVTTPQLVSTSEVRKSLILYRKLEINILGIVENMSYLTNSDNNTIFPFGKSGAQSIAREFQIPLLTQIPLNSEISAKCDQGQPINHIINIDWLKYIL</sequence>
<accession>A0A0F3MKT4</accession>
<dbReference type="HAMAP" id="MF_02040">
    <property type="entry name" value="Mrp_NBP35"/>
    <property type="match status" value="1"/>
</dbReference>